<reference evidence="1 2" key="1">
    <citation type="journal article" date="2006" name="Science">
        <title>Phytophthora genome sequences uncover evolutionary origins and mechanisms of pathogenesis.</title>
        <authorList>
            <person name="Tyler B.M."/>
            <person name="Tripathy S."/>
            <person name="Zhang X."/>
            <person name="Dehal P."/>
            <person name="Jiang R.H."/>
            <person name="Aerts A."/>
            <person name="Arredondo F.D."/>
            <person name="Baxter L."/>
            <person name="Bensasson D."/>
            <person name="Beynon J.L."/>
            <person name="Chapman J."/>
            <person name="Damasceno C.M."/>
            <person name="Dorrance A.E."/>
            <person name="Dou D."/>
            <person name="Dickerman A.W."/>
            <person name="Dubchak I.L."/>
            <person name="Garbelotto M."/>
            <person name="Gijzen M."/>
            <person name="Gordon S.G."/>
            <person name="Govers F."/>
            <person name="Grunwald N.J."/>
            <person name="Huang W."/>
            <person name="Ivors K.L."/>
            <person name="Jones R.W."/>
            <person name="Kamoun S."/>
            <person name="Krampis K."/>
            <person name="Lamour K.H."/>
            <person name="Lee M.K."/>
            <person name="McDonald W.H."/>
            <person name="Medina M."/>
            <person name="Meijer H.J."/>
            <person name="Nordberg E.K."/>
            <person name="Maclean D.J."/>
            <person name="Ospina-Giraldo M.D."/>
            <person name="Morris P.F."/>
            <person name="Phuntumart V."/>
            <person name="Putnam N.H."/>
            <person name="Rash S."/>
            <person name="Rose J.K."/>
            <person name="Sakihama Y."/>
            <person name="Salamov A.A."/>
            <person name="Savidor A."/>
            <person name="Scheuring C.F."/>
            <person name="Smith B.M."/>
            <person name="Sobral B.W."/>
            <person name="Terry A."/>
            <person name="Torto-Alalibo T.A."/>
            <person name="Win J."/>
            <person name="Xu Z."/>
            <person name="Zhang H."/>
            <person name="Grigoriev I.V."/>
            <person name="Rokhsar D.S."/>
            <person name="Boore J.L."/>
        </authorList>
    </citation>
    <scope>NUCLEOTIDE SEQUENCE [LARGE SCALE GENOMIC DNA]</scope>
    <source>
        <strain evidence="1 2">P6497</strain>
    </source>
</reference>
<accession>G5AG30</accession>
<sequence>MKSTHSPALVSPDSFDERLRNVFSLRAAIPVLDEYLSSIQIDDDHPGFVLSWDLNNLTAFVAAANALNPARAPDWLQTLPPQITVNSFTDDLVQELLREAGSRCGRFLLAPNTLGQFGAVAVTLAARQNNDFMQDAARAALPRSVLNNLPPARRNNERLRRIFI</sequence>
<dbReference type="OMA" id="NECITDW"/>
<proteinExistence type="predicted"/>
<keyword evidence="2" id="KW-1185">Reference proteome</keyword>
<dbReference type="Proteomes" id="UP000002640">
    <property type="component" value="Unassembled WGS sequence"/>
</dbReference>
<evidence type="ECO:0000313" key="2">
    <source>
        <dbReference type="Proteomes" id="UP000002640"/>
    </source>
</evidence>
<dbReference type="KEGG" id="psoj:PHYSODRAFT_320139"/>
<dbReference type="AlphaFoldDB" id="G5AG30"/>
<dbReference type="InParanoid" id="G5AG30"/>
<name>G5AG30_PHYSP</name>
<dbReference type="EMBL" id="JH159166">
    <property type="protein sequence ID" value="EGZ05542.1"/>
    <property type="molecule type" value="Genomic_DNA"/>
</dbReference>
<evidence type="ECO:0000313" key="1">
    <source>
        <dbReference type="EMBL" id="EGZ05542.1"/>
    </source>
</evidence>
<organism evidence="1 2">
    <name type="scientific">Phytophthora sojae (strain P6497)</name>
    <name type="common">Soybean stem and root rot agent</name>
    <name type="synonym">Phytophthora megasperma f. sp. glycines</name>
    <dbReference type="NCBI Taxonomy" id="1094619"/>
    <lineage>
        <taxon>Eukaryota</taxon>
        <taxon>Sar</taxon>
        <taxon>Stramenopiles</taxon>
        <taxon>Oomycota</taxon>
        <taxon>Peronosporomycetes</taxon>
        <taxon>Peronosporales</taxon>
        <taxon>Peronosporaceae</taxon>
        <taxon>Phytophthora</taxon>
    </lineage>
</organism>
<protein>
    <submittedName>
        <fullName evidence="1">Uncharacterized protein</fullName>
    </submittedName>
</protein>
<gene>
    <name evidence="1" type="ORF">PHYSODRAFT_320139</name>
</gene>
<dbReference type="RefSeq" id="XP_009539073.1">
    <property type="nucleotide sequence ID" value="XM_009540778.1"/>
</dbReference>
<dbReference type="GeneID" id="20644416"/>